<evidence type="ECO:0008006" key="3">
    <source>
        <dbReference type="Google" id="ProtNLM"/>
    </source>
</evidence>
<dbReference type="EMBL" id="CP015629">
    <property type="protein sequence ID" value="ANF34084.1"/>
    <property type="molecule type" value="Genomic_DNA"/>
</dbReference>
<dbReference type="AlphaFoldDB" id="A0A172XBL7"/>
<reference evidence="1 2" key="1">
    <citation type="submission" date="2016-05" db="EMBL/GenBank/DDBJ databases">
        <title>Chromosome and linear plasmid sequence of a 2015 human isolate of tick-borne relapsing fever spirochete, Borrelia turicatae.</title>
        <authorList>
            <person name="Kingry L.C."/>
            <person name="Dhwani B."/>
            <person name="Replogle A."/>
            <person name="Sexton C."/>
            <person name="Rowe L."/>
            <person name="Stermole B.M."/>
            <person name="Christensen A.M."/>
            <person name="Schriefer M.E."/>
        </authorList>
    </citation>
    <scope>NUCLEOTIDE SEQUENCE [LARGE SCALE GENOMIC DNA]</scope>
    <source>
        <strain evidence="1 2">BTE5EL</strain>
    </source>
</reference>
<evidence type="ECO:0000313" key="2">
    <source>
        <dbReference type="Proteomes" id="UP000264231"/>
    </source>
</evidence>
<organism evidence="1 2">
    <name type="scientific">Borrelia turicatae</name>
    <dbReference type="NCBI Taxonomy" id="142"/>
    <lineage>
        <taxon>Bacteria</taxon>
        <taxon>Pseudomonadati</taxon>
        <taxon>Spirochaetota</taxon>
        <taxon>Spirochaetia</taxon>
        <taxon>Spirochaetales</taxon>
        <taxon>Borreliaceae</taxon>
        <taxon>Borrelia</taxon>
    </lineage>
</organism>
<sequence>MDRFYSLMLVLLIFIACTTISEVNLQDDASGTVLLIFNVDKEFEKIRKELVATLVGEEIAKMPLFPIDKIKQYFGDEGKKLGLNLLNIKSNGDSLNLIVQFDNLVKVLKDYLAKETMPIFKIANKNGKNILDIDFNLKTVTKIINESKDQVNDALAALLPSEEIPMSEKEYKDVLVYFLSDFTSRANELIDNSNVTLKIKTSRKIQEQFGFKQLNSNNLELKLDMIRTLSLETPIKLRLVY</sequence>
<dbReference type="PROSITE" id="PS51257">
    <property type="entry name" value="PROKAR_LIPOPROTEIN"/>
    <property type="match status" value="1"/>
</dbReference>
<gene>
    <name evidence="1" type="ORF">A7978_03155</name>
</gene>
<dbReference type="RefSeq" id="WP_011772565.1">
    <property type="nucleotide sequence ID" value="NZ_CP015629.1"/>
</dbReference>
<dbReference type="Proteomes" id="UP000264231">
    <property type="component" value="Chromosome"/>
</dbReference>
<accession>A0A172XBL7</accession>
<dbReference type="OMA" id="IKLRLVY"/>
<proteinExistence type="predicted"/>
<protein>
    <recommendedName>
        <fullName evidence="3">Lipoprotein</fullName>
    </recommendedName>
</protein>
<evidence type="ECO:0000313" key="1">
    <source>
        <dbReference type="EMBL" id="ANF34084.1"/>
    </source>
</evidence>
<name>A0A172XBL7_BORTU</name>